<dbReference type="EMBL" id="AEYP01088900">
    <property type="status" value="NOT_ANNOTATED_CDS"/>
    <property type="molecule type" value="Genomic_DNA"/>
</dbReference>
<proteinExistence type="predicted"/>
<dbReference type="Ensembl" id="ENSMPUT00000006810.1">
    <property type="protein sequence ID" value="ENSMPUP00000006697.1"/>
    <property type="gene ID" value="ENSMPUG00000006751.1"/>
</dbReference>
<feature type="compositionally biased region" description="Low complexity" evidence="1">
    <location>
        <begin position="225"/>
        <end position="235"/>
    </location>
</feature>
<reference evidence="2" key="1">
    <citation type="submission" date="2024-06" db="UniProtKB">
        <authorList>
            <consortium name="Ensembl"/>
        </authorList>
    </citation>
    <scope>IDENTIFICATION</scope>
</reference>
<dbReference type="AlphaFoldDB" id="M3Y5U6"/>
<evidence type="ECO:0000313" key="2">
    <source>
        <dbReference type="Ensembl" id="ENSMPUP00000006697.1"/>
    </source>
</evidence>
<feature type="region of interest" description="Disordered" evidence="1">
    <location>
        <begin position="343"/>
        <end position="388"/>
    </location>
</feature>
<organism evidence="2">
    <name type="scientific">Mustela putorius furo</name>
    <name type="common">European domestic ferret</name>
    <name type="synonym">Mustela furo</name>
    <dbReference type="NCBI Taxonomy" id="9669"/>
    <lineage>
        <taxon>Eukaryota</taxon>
        <taxon>Metazoa</taxon>
        <taxon>Chordata</taxon>
        <taxon>Craniata</taxon>
        <taxon>Vertebrata</taxon>
        <taxon>Euteleostomi</taxon>
        <taxon>Mammalia</taxon>
        <taxon>Eutheria</taxon>
        <taxon>Laurasiatheria</taxon>
        <taxon>Carnivora</taxon>
        <taxon>Caniformia</taxon>
        <taxon>Musteloidea</taxon>
        <taxon>Mustelidae</taxon>
        <taxon>Mustelinae</taxon>
        <taxon>Mustela</taxon>
    </lineage>
</organism>
<feature type="compositionally biased region" description="Pro residues" evidence="1">
    <location>
        <begin position="90"/>
        <end position="100"/>
    </location>
</feature>
<dbReference type="HOGENOM" id="CLU_712807_0_0_1"/>
<sequence length="388" mass="40279">AHGGGSRCPSLLRSCFARGTLSPRCPLVPRDVILDTVRLAPGLAPGPSALCPQLPPGLPGRQGPAPAAGWRESGAFPGFPVPGQRATTEAPPPGPPPRPPLTAGCGQAVPVVSLCQEAPPRSSGCGSQSIRKARVLATKHQSKANQLTENLQDECRQGPGAPHARLCGPERRGLLRFAPSAPSPEETVGLQAPGTRLVGASDPGAAAGNGPTRGAVAEGARGRCPRAGPPAARSARVTAVRLDPGADAAAAGRTHRRAGGARVPDEGPCRRGLRKTQGSVHAASYSPASTGGAELDASWSSLRERRDDALFAPWHSAAHRIDLGRLVCLVPRSAATPETAALALPLGREDSQPVRRHTHSLEEQKRAPKQSREEGREGSRTRAKRQRS</sequence>
<name>M3Y5U6_MUSPF</name>
<feature type="region of interest" description="Disordered" evidence="1">
    <location>
        <begin position="247"/>
        <end position="294"/>
    </location>
</feature>
<protein>
    <submittedName>
        <fullName evidence="2">Uncharacterized protein</fullName>
    </submittedName>
</protein>
<evidence type="ECO:0000256" key="1">
    <source>
        <dbReference type="SAM" id="MobiDB-lite"/>
    </source>
</evidence>
<feature type="region of interest" description="Disordered" evidence="1">
    <location>
        <begin position="81"/>
        <end position="100"/>
    </location>
</feature>
<accession>M3Y5U6</accession>
<dbReference type="InParanoid" id="M3Y5U6"/>
<feature type="compositionally biased region" description="Basic and acidic residues" evidence="1">
    <location>
        <begin position="347"/>
        <end position="380"/>
    </location>
</feature>
<feature type="region of interest" description="Disordered" evidence="1">
    <location>
        <begin position="204"/>
        <end position="235"/>
    </location>
</feature>